<sequence>MADLRIPPAIIFGAAAGAQHVLSRRRSPTRQSALLALPPFLASGWLVSGSLLEFFRQRTSVDPVKVSSARTLVRTGPNRLSRNPMYTGLAGVLVAHACLRRSGSSLLPVAAFIAYIDRFQIRAEESALTEMFGAEYEHYRDEVPRWLGIGSCPGRR</sequence>
<dbReference type="InterPro" id="IPR007318">
    <property type="entry name" value="Phopholipid_MeTrfase"/>
</dbReference>
<dbReference type="Pfam" id="PF04191">
    <property type="entry name" value="PEMT"/>
    <property type="match status" value="1"/>
</dbReference>
<dbReference type="Gene3D" id="1.20.120.1630">
    <property type="match status" value="1"/>
</dbReference>
<dbReference type="RefSeq" id="WP_290197150.1">
    <property type="nucleotide sequence ID" value="NZ_CP047654.1"/>
</dbReference>
<keyword evidence="2" id="KW-0812">Transmembrane</keyword>
<gene>
    <name evidence="5" type="ORF">J2S39_000066</name>
</gene>
<evidence type="ECO:0000313" key="6">
    <source>
        <dbReference type="Proteomes" id="UP001180840"/>
    </source>
</evidence>
<dbReference type="Proteomes" id="UP001180840">
    <property type="component" value="Unassembled WGS sequence"/>
</dbReference>
<keyword evidence="6" id="KW-1185">Reference proteome</keyword>
<accession>A0ABU1ZU44</accession>
<comment type="subcellular location">
    <subcellularLocation>
        <location evidence="1">Endomembrane system</location>
        <topology evidence="1">Multi-pass membrane protein</topology>
    </subcellularLocation>
</comment>
<keyword evidence="3" id="KW-1133">Transmembrane helix</keyword>
<protein>
    <submittedName>
        <fullName evidence="5">Protein-S-isoprenylcysteine O-methyltransferase Ste14</fullName>
    </submittedName>
</protein>
<name>A0ABU1ZU44_9CORY</name>
<evidence type="ECO:0000256" key="3">
    <source>
        <dbReference type="ARBA" id="ARBA00022989"/>
    </source>
</evidence>
<evidence type="ECO:0000313" key="5">
    <source>
        <dbReference type="EMBL" id="MDR7328390.1"/>
    </source>
</evidence>
<evidence type="ECO:0000256" key="2">
    <source>
        <dbReference type="ARBA" id="ARBA00022692"/>
    </source>
</evidence>
<organism evidence="5 6">
    <name type="scientific">Corynebacterium guangdongense</name>
    <dbReference type="NCBI Taxonomy" id="1783348"/>
    <lineage>
        <taxon>Bacteria</taxon>
        <taxon>Bacillati</taxon>
        <taxon>Actinomycetota</taxon>
        <taxon>Actinomycetes</taxon>
        <taxon>Mycobacteriales</taxon>
        <taxon>Corynebacteriaceae</taxon>
        <taxon>Corynebacterium</taxon>
    </lineage>
</organism>
<comment type="caution">
    <text evidence="5">The sequence shown here is derived from an EMBL/GenBank/DDBJ whole genome shotgun (WGS) entry which is preliminary data.</text>
</comment>
<reference evidence="5" key="1">
    <citation type="submission" date="2023-07" db="EMBL/GenBank/DDBJ databases">
        <title>Sequencing the genomes of 1000 actinobacteria strains.</title>
        <authorList>
            <person name="Klenk H.-P."/>
        </authorList>
    </citation>
    <scope>NUCLEOTIDE SEQUENCE</scope>
    <source>
        <strain evidence="5">DSM 107476</strain>
    </source>
</reference>
<dbReference type="EMBL" id="JAVDXZ010000001">
    <property type="protein sequence ID" value="MDR7328390.1"/>
    <property type="molecule type" value="Genomic_DNA"/>
</dbReference>
<keyword evidence="4" id="KW-0472">Membrane</keyword>
<evidence type="ECO:0000256" key="1">
    <source>
        <dbReference type="ARBA" id="ARBA00004127"/>
    </source>
</evidence>
<evidence type="ECO:0000256" key="4">
    <source>
        <dbReference type="ARBA" id="ARBA00023136"/>
    </source>
</evidence>
<proteinExistence type="predicted"/>